<feature type="signal peptide" evidence="2">
    <location>
        <begin position="1"/>
        <end position="17"/>
    </location>
</feature>
<evidence type="ECO:0000256" key="2">
    <source>
        <dbReference type="SAM" id="SignalP"/>
    </source>
</evidence>
<feature type="non-terminal residue" evidence="3">
    <location>
        <position position="116"/>
    </location>
</feature>
<keyword evidence="1" id="KW-0472">Membrane</keyword>
<feature type="chain" id="PRO_5047166766" evidence="2">
    <location>
        <begin position="18"/>
        <end position="116"/>
    </location>
</feature>
<keyword evidence="1" id="KW-0812">Transmembrane</keyword>
<comment type="caution">
    <text evidence="3">The sequence shown here is derived from an EMBL/GenBank/DDBJ whole genome shotgun (WGS) entry which is preliminary data.</text>
</comment>
<reference evidence="3 4" key="2">
    <citation type="journal article" date="2022" name="Mol. Biol. Evol.">
        <title>Comparative Genomics Reveals Insights into the Divergent Evolution of Astigmatic Mites and Household Pest Adaptations.</title>
        <authorList>
            <person name="Xiong Q."/>
            <person name="Wan A.T."/>
            <person name="Liu X."/>
            <person name="Fung C.S."/>
            <person name="Xiao X."/>
            <person name="Malainual N."/>
            <person name="Hou J."/>
            <person name="Wang L."/>
            <person name="Wang M."/>
            <person name="Yang K.Y."/>
            <person name="Cui Y."/>
            <person name="Leung E.L."/>
            <person name="Nong W."/>
            <person name="Shin S.K."/>
            <person name="Au S.W."/>
            <person name="Jeong K.Y."/>
            <person name="Chew F.T."/>
            <person name="Hui J.H."/>
            <person name="Leung T.F."/>
            <person name="Tungtrongchitr A."/>
            <person name="Zhong N."/>
            <person name="Liu Z."/>
            <person name="Tsui S.K."/>
        </authorList>
    </citation>
    <scope>NUCLEOTIDE SEQUENCE [LARGE SCALE GENOMIC DNA]</scope>
    <source>
        <strain evidence="3">Derp</strain>
    </source>
</reference>
<evidence type="ECO:0000256" key="1">
    <source>
        <dbReference type="SAM" id="Phobius"/>
    </source>
</evidence>
<keyword evidence="2" id="KW-0732">Signal</keyword>
<sequence length="116" mass="14035">MMIIIIVVALVSHRCAPSEHDHDLQIHVRFWITIFDFNSDKYLLENRSNYSIVLLSNRLIITSFWNKTLDFFPINIYSFFFVVIELITTLILYNHFKSYLFMKKNENEKQKNKQKK</sequence>
<feature type="transmembrane region" description="Helical" evidence="1">
    <location>
        <begin position="74"/>
        <end position="93"/>
    </location>
</feature>
<name>A0ABQ8J9S2_DERPT</name>
<evidence type="ECO:0000313" key="4">
    <source>
        <dbReference type="Proteomes" id="UP000887458"/>
    </source>
</evidence>
<protein>
    <submittedName>
        <fullName evidence="3">Uncharacterized protein</fullName>
    </submittedName>
</protein>
<organism evidence="3 4">
    <name type="scientific">Dermatophagoides pteronyssinus</name>
    <name type="common">European house dust mite</name>
    <dbReference type="NCBI Taxonomy" id="6956"/>
    <lineage>
        <taxon>Eukaryota</taxon>
        <taxon>Metazoa</taxon>
        <taxon>Ecdysozoa</taxon>
        <taxon>Arthropoda</taxon>
        <taxon>Chelicerata</taxon>
        <taxon>Arachnida</taxon>
        <taxon>Acari</taxon>
        <taxon>Acariformes</taxon>
        <taxon>Sarcoptiformes</taxon>
        <taxon>Astigmata</taxon>
        <taxon>Psoroptidia</taxon>
        <taxon>Analgoidea</taxon>
        <taxon>Pyroglyphidae</taxon>
        <taxon>Dermatophagoidinae</taxon>
        <taxon>Dermatophagoides</taxon>
    </lineage>
</organism>
<dbReference type="Proteomes" id="UP000887458">
    <property type="component" value="Unassembled WGS sequence"/>
</dbReference>
<keyword evidence="1" id="KW-1133">Transmembrane helix</keyword>
<evidence type="ECO:0000313" key="3">
    <source>
        <dbReference type="EMBL" id="KAH9419308.1"/>
    </source>
</evidence>
<proteinExistence type="predicted"/>
<dbReference type="EMBL" id="NJHN03000060">
    <property type="protein sequence ID" value="KAH9419308.1"/>
    <property type="molecule type" value="Genomic_DNA"/>
</dbReference>
<accession>A0ABQ8J9S2</accession>
<reference evidence="3 4" key="1">
    <citation type="journal article" date="2018" name="J. Allergy Clin. Immunol.">
        <title>High-quality assembly of Dermatophagoides pteronyssinus genome and transcriptome reveals a wide range of novel allergens.</title>
        <authorList>
            <person name="Liu X.Y."/>
            <person name="Yang K.Y."/>
            <person name="Wang M.Q."/>
            <person name="Kwok J.S."/>
            <person name="Zeng X."/>
            <person name="Yang Z."/>
            <person name="Xiao X.J."/>
            <person name="Lau C.P."/>
            <person name="Li Y."/>
            <person name="Huang Z.M."/>
            <person name="Ba J.G."/>
            <person name="Yim A.K."/>
            <person name="Ouyang C.Y."/>
            <person name="Ngai S.M."/>
            <person name="Chan T.F."/>
            <person name="Leung E.L."/>
            <person name="Liu L."/>
            <person name="Liu Z.G."/>
            <person name="Tsui S.K."/>
        </authorList>
    </citation>
    <scope>NUCLEOTIDE SEQUENCE [LARGE SCALE GENOMIC DNA]</scope>
    <source>
        <strain evidence="3">Derp</strain>
    </source>
</reference>
<gene>
    <name evidence="3" type="ORF">DERP_005815</name>
</gene>
<keyword evidence="4" id="KW-1185">Reference proteome</keyword>